<keyword evidence="1" id="KW-0472">Membrane</keyword>
<accession>A0A2P7SKG8</accession>
<reference evidence="2 3" key="1">
    <citation type="submission" date="2018-03" db="EMBL/GenBank/DDBJ databases">
        <title>The draft genome of Mesorhizobium soli JCM 19897.</title>
        <authorList>
            <person name="Li L."/>
            <person name="Liu L."/>
            <person name="Liang L."/>
            <person name="Wang T."/>
            <person name="Zhang X."/>
        </authorList>
    </citation>
    <scope>NUCLEOTIDE SEQUENCE [LARGE SCALE GENOMIC DNA]</scope>
    <source>
        <strain evidence="2 3">JCM 19897</strain>
    </source>
</reference>
<keyword evidence="1" id="KW-0812">Transmembrane</keyword>
<evidence type="ECO:0000313" key="3">
    <source>
        <dbReference type="Proteomes" id="UP000240653"/>
    </source>
</evidence>
<feature type="transmembrane region" description="Helical" evidence="1">
    <location>
        <begin position="16"/>
        <end position="37"/>
    </location>
</feature>
<dbReference type="OrthoDB" id="508128at2"/>
<organism evidence="2 3">
    <name type="scientific">Pseudaminobacter soli</name>
    <name type="common">ex Li et al. 2025</name>
    <dbReference type="NCBI Taxonomy" id="1295366"/>
    <lineage>
        <taxon>Bacteria</taxon>
        <taxon>Pseudomonadati</taxon>
        <taxon>Pseudomonadota</taxon>
        <taxon>Alphaproteobacteria</taxon>
        <taxon>Hyphomicrobiales</taxon>
        <taxon>Phyllobacteriaceae</taxon>
        <taxon>Pseudaminobacter</taxon>
    </lineage>
</organism>
<name>A0A2P7SKG8_9HYPH</name>
<proteinExistence type="predicted"/>
<dbReference type="Proteomes" id="UP000240653">
    <property type="component" value="Unassembled WGS sequence"/>
</dbReference>
<dbReference type="AlphaFoldDB" id="A0A2P7SKG8"/>
<comment type="caution">
    <text evidence="2">The sequence shown here is derived from an EMBL/GenBank/DDBJ whole genome shotgun (WGS) entry which is preliminary data.</text>
</comment>
<dbReference type="EMBL" id="PXYL01000002">
    <property type="protein sequence ID" value="PSJ62855.1"/>
    <property type="molecule type" value="Genomic_DNA"/>
</dbReference>
<keyword evidence="1" id="KW-1133">Transmembrane helix</keyword>
<sequence length="67" mass="7774">MSYPAKMENPSSMSRHLAIVLYVITMAAVIVGVDFLFFRDRFWERLAVNIGIVLVFAAFYLLFLRRS</sequence>
<evidence type="ECO:0000313" key="2">
    <source>
        <dbReference type="EMBL" id="PSJ62855.1"/>
    </source>
</evidence>
<gene>
    <name evidence="2" type="ORF">C7I85_04530</name>
</gene>
<evidence type="ECO:0000256" key="1">
    <source>
        <dbReference type="SAM" id="Phobius"/>
    </source>
</evidence>
<keyword evidence="3" id="KW-1185">Reference proteome</keyword>
<protein>
    <submittedName>
        <fullName evidence="2">Uncharacterized protein</fullName>
    </submittedName>
</protein>
<feature type="transmembrane region" description="Helical" evidence="1">
    <location>
        <begin position="46"/>
        <end position="64"/>
    </location>
</feature>